<organism evidence="2 3">
    <name type="scientific">Lepraria finkii</name>
    <dbReference type="NCBI Taxonomy" id="1340010"/>
    <lineage>
        <taxon>Eukaryota</taxon>
        <taxon>Fungi</taxon>
        <taxon>Dikarya</taxon>
        <taxon>Ascomycota</taxon>
        <taxon>Pezizomycotina</taxon>
        <taxon>Lecanoromycetes</taxon>
        <taxon>OSLEUM clade</taxon>
        <taxon>Lecanoromycetidae</taxon>
        <taxon>Lecanorales</taxon>
        <taxon>Lecanorineae</taxon>
        <taxon>Stereocaulaceae</taxon>
        <taxon>Lepraria</taxon>
    </lineage>
</organism>
<gene>
    <name evidence="2" type="ORF">ABVK25_011963</name>
</gene>
<proteinExistence type="predicted"/>
<evidence type="ECO:0000256" key="1">
    <source>
        <dbReference type="SAM" id="SignalP"/>
    </source>
</evidence>
<feature type="chain" id="PRO_5045988473" evidence="1">
    <location>
        <begin position="22"/>
        <end position="96"/>
    </location>
</feature>
<accession>A0ABR4AK78</accession>
<dbReference type="PANTHER" id="PTHR35186">
    <property type="entry name" value="ANK_REP_REGION DOMAIN-CONTAINING PROTEIN"/>
    <property type="match status" value="1"/>
</dbReference>
<feature type="signal peptide" evidence="1">
    <location>
        <begin position="1"/>
        <end position="21"/>
    </location>
</feature>
<protein>
    <submittedName>
        <fullName evidence="2">Uncharacterized protein</fullName>
    </submittedName>
</protein>
<name>A0ABR4AK78_9LECA</name>
<dbReference type="EMBL" id="JBHFEH010000131">
    <property type="protein sequence ID" value="KAL2045909.1"/>
    <property type="molecule type" value="Genomic_DNA"/>
</dbReference>
<reference evidence="2 3" key="1">
    <citation type="submission" date="2024-09" db="EMBL/GenBank/DDBJ databases">
        <title>Rethinking Asexuality: The Enigmatic Case of Functional Sexual Genes in Lepraria (Stereocaulaceae).</title>
        <authorList>
            <person name="Doellman M."/>
            <person name="Sun Y."/>
            <person name="Barcenas-Pena A."/>
            <person name="Lumbsch H.T."/>
            <person name="Grewe F."/>
        </authorList>
    </citation>
    <scope>NUCLEOTIDE SEQUENCE [LARGE SCALE GENOMIC DNA]</scope>
    <source>
        <strain evidence="2 3">Grewe 0041</strain>
    </source>
</reference>
<evidence type="ECO:0000313" key="2">
    <source>
        <dbReference type="EMBL" id="KAL2045909.1"/>
    </source>
</evidence>
<comment type="caution">
    <text evidence="2">The sequence shown here is derived from an EMBL/GenBank/DDBJ whole genome shotgun (WGS) entry which is preliminary data.</text>
</comment>
<evidence type="ECO:0000313" key="3">
    <source>
        <dbReference type="Proteomes" id="UP001590951"/>
    </source>
</evidence>
<keyword evidence="3" id="KW-1185">Reference proteome</keyword>
<keyword evidence="1" id="KW-0732">Signal</keyword>
<dbReference type="PANTHER" id="PTHR35186:SF4">
    <property type="entry name" value="PRION-INHIBITION AND PROPAGATION HELO DOMAIN-CONTAINING PROTEIN"/>
    <property type="match status" value="1"/>
</dbReference>
<sequence>MLTGVETAGLVLAVFPILVSALEHYREDHEPLGDWWEFEPEFLRFLDVIRRQANLFNENLEQLLSHHDFQRRHELSLLDDPTGDAWRDLGLEAKLW</sequence>
<dbReference type="Proteomes" id="UP001590951">
    <property type="component" value="Unassembled WGS sequence"/>
</dbReference>